<dbReference type="EMBL" id="SMAN01000022">
    <property type="protein sequence ID" value="TCT18239.1"/>
    <property type="molecule type" value="Genomic_DNA"/>
</dbReference>
<evidence type="ECO:0000256" key="2">
    <source>
        <dbReference type="ARBA" id="ARBA00022448"/>
    </source>
</evidence>
<dbReference type="SUPFAM" id="SSF103473">
    <property type="entry name" value="MFS general substrate transporter"/>
    <property type="match status" value="1"/>
</dbReference>
<dbReference type="InterPro" id="IPR011701">
    <property type="entry name" value="MFS"/>
</dbReference>
<reference evidence="9 10" key="1">
    <citation type="submission" date="2019-03" db="EMBL/GenBank/DDBJ databases">
        <title>Genomic Encyclopedia of Type Strains, Phase IV (KMG-IV): sequencing the most valuable type-strain genomes for metagenomic binning, comparative biology and taxonomic classification.</title>
        <authorList>
            <person name="Goeker M."/>
        </authorList>
    </citation>
    <scope>NUCLEOTIDE SEQUENCE [LARGE SCALE GENOMIC DNA]</scope>
    <source>
        <strain evidence="9 10">DSM 25894</strain>
    </source>
</reference>
<proteinExistence type="predicted"/>
<dbReference type="InterPro" id="IPR036259">
    <property type="entry name" value="MFS_trans_sf"/>
</dbReference>
<keyword evidence="10" id="KW-1185">Reference proteome</keyword>
<dbReference type="Pfam" id="PF07690">
    <property type="entry name" value="MFS_1"/>
    <property type="match status" value="1"/>
</dbReference>
<dbReference type="RefSeq" id="WP_132372677.1">
    <property type="nucleotide sequence ID" value="NZ_SMAN01000022.1"/>
</dbReference>
<evidence type="ECO:0000313" key="9">
    <source>
        <dbReference type="EMBL" id="TCT18239.1"/>
    </source>
</evidence>
<dbReference type="Gene3D" id="1.20.1250.20">
    <property type="entry name" value="MFS general substrate transporter like domains"/>
    <property type="match status" value="1"/>
</dbReference>
<keyword evidence="2" id="KW-0813">Transport</keyword>
<dbReference type="Proteomes" id="UP000294650">
    <property type="component" value="Unassembled WGS sequence"/>
</dbReference>
<comment type="caution">
    <text evidence="9">The sequence shown here is derived from an EMBL/GenBank/DDBJ whole genome shotgun (WGS) entry which is preliminary data.</text>
</comment>
<feature type="domain" description="Major facilitator superfamily (MFS) profile" evidence="8">
    <location>
        <begin position="21"/>
        <end position="211"/>
    </location>
</feature>
<evidence type="ECO:0000313" key="10">
    <source>
        <dbReference type="Proteomes" id="UP000294650"/>
    </source>
</evidence>
<feature type="transmembrane region" description="Helical" evidence="7">
    <location>
        <begin position="21"/>
        <end position="46"/>
    </location>
</feature>
<feature type="transmembrane region" description="Helical" evidence="7">
    <location>
        <begin position="173"/>
        <end position="194"/>
    </location>
</feature>
<comment type="subcellular location">
    <subcellularLocation>
        <location evidence="1">Cell membrane</location>
        <topology evidence="1">Multi-pass membrane protein</topology>
    </subcellularLocation>
</comment>
<evidence type="ECO:0000259" key="8">
    <source>
        <dbReference type="PROSITE" id="PS50850"/>
    </source>
</evidence>
<dbReference type="PROSITE" id="PS50850">
    <property type="entry name" value="MFS"/>
    <property type="match status" value="1"/>
</dbReference>
<protein>
    <submittedName>
        <fullName evidence="9">MFS transporter</fullName>
    </submittedName>
</protein>
<dbReference type="InterPro" id="IPR050171">
    <property type="entry name" value="MFS_Transporters"/>
</dbReference>
<keyword evidence="4 7" id="KW-0812">Transmembrane</keyword>
<feature type="transmembrane region" description="Helical" evidence="7">
    <location>
        <begin position="58"/>
        <end position="76"/>
    </location>
</feature>
<evidence type="ECO:0000256" key="3">
    <source>
        <dbReference type="ARBA" id="ARBA00022475"/>
    </source>
</evidence>
<dbReference type="OrthoDB" id="8952229at2"/>
<feature type="transmembrane region" description="Helical" evidence="7">
    <location>
        <begin position="111"/>
        <end position="128"/>
    </location>
</feature>
<keyword evidence="3" id="KW-1003">Cell membrane</keyword>
<evidence type="ECO:0000256" key="5">
    <source>
        <dbReference type="ARBA" id="ARBA00022989"/>
    </source>
</evidence>
<feature type="transmembrane region" description="Helical" evidence="7">
    <location>
        <begin position="149"/>
        <end position="167"/>
    </location>
</feature>
<evidence type="ECO:0000256" key="6">
    <source>
        <dbReference type="ARBA" id="ARBA00023136"/>
    </source>
</evidence>
<dbReference type="GO" id="GO:0005886">
    <property type="term" value="C:plasma membrane"/>
    <property type="evidence" value="ECO:0007669"/>
    <property type="project" value="UniProtKB-SubCell"/>
</dbReference>
<gene>
    <name evidence="9" type="ORF">EDD68_1221</name>
</gene>
<keyword evidence="5 7" id="KW-1133">Transmembrane helix</keyword>
<dbReference type="GO" id="GO:0022857">
    <property type="term" value="F:transmembrane transporter activity"/>
    <property type="evidence" value="ECO:0007669"/>
    <property type="project" value="InterPro"/>
</dbReference>
<dbReference type="PANTHER" id="PTHR23517:SF2">
    <property type="entry name" value="MULTIDRUG RESISTANCE PROTEIN MDTH"/>
    <property type="match status" value="1"/>
</dbReference>
<organism evidence="9 10">
    <name type="scientific">Melghiribacillus thermohalophilus</name>
    <dbReference type="NCBI Taxonomy" id="1324956"/>
    <lineage>
        <taxon>Bacteria</taxon>
        <taxon>Bacillati</taxon>
        <taxon>Bacillota</taxon>
        <taxon>Bacilli</taxon>
        <taxon>Bacillales</taxon>
        <taxon>Bacillaceae</taxon>
        <taxon>Melghiribacillus</taxon>
    </lineage>
</organism>
<evidence type="ECO:0000256" key="1">
    <source>
        <dbReference type="ARBA" id="ARBA00004651"/>
    </source>
</evidence>
<sequence>MRFVKKLKNLLNLKLQNMPKIIWYLIITGLVISVTRFMSMPFLAVYFKNNLGFTSAKVGFLLAVTPFTSMIFSIIGGRLSDILGSKRTYILSLILSSICLISFILFSSYLILILVAAVSGIAWSLYNTSNQTLLSEYTSDKTVSNVFSYNYWVINLGGVVGPLLGVYLLNMSIILPFLIFSIVLILICIFYIFIFKSNLLKFQYLKEMKNR</sequence>
<dbReference type="AlphaFoldDB" id="A0A4R3MQY9"/>
<feature type="transmembrane region" description="Helical" evidence="7">
    <location>
        <begin position="88"/>
        <end position="105"/>
    </location>
</feature>
<name>A0A4R3MQY9_9BACI</name>
<evidence type="ECO:0000256" key="7">
    <source>
        <dbReference type="SAM" id="Phobius"/>
    </source>
</evidence>
<keyword evidence="6 7" id="KW-0472">Membrane</keyword>
<accession>A0A4R3MQY9</accession>
<dbReference type="InterPro" id="IPR020846">
    <property type="entry name" value="MFS_dom"/>
</dbReference>
<evidence type="ECO:0000256" key="4">
    <source>
        <dbReference type="ARBA" id="ARBA00022692"/>
    </source>
</evidence>
<dbReference type="PANTHER" id="PTHR23517">
    <property type="entry name" value="RESISTANCE PROTEIN MDTM, PUTATIVE-RELATED-RELATED"/>
    <property type="match status" value="1"/>
</dbReference>